<evidence type="ECO:0000256" key="5">
    <source>
        <dbReference type="SAM" id="Phobius"/>
    </source>
</evidence>
<dbReference type="OrthoDB" id="9814001at2"/>
<keyword evidence="2 5" id="KW-0812">Transmembrane</keyword>
<protein>
    <submittedName>
        <fullName evidence="7">Arabinose efflux permease family protein</fullName>
    </submittedName>
</protein>
<dbReference type="Gene3D" id="1.20.1250.20">
    <property type="entry name" value="MFS general substrate transporter like domains"/>
    <property type="match status" value="2"/>
</dbReference>
<feature type="transmembrane region" description="Helical" evidence="5">
    <location>
        <begin position="98"/>
        <end position="122"/>
    </location>
</feature>
<feature type="transmembrane region" description="Helical" evidence="5">
    <location>
        <begin position="354"/>
        <end position="379"/>
    </location>
</feature>
<keyword evidence="8" id="KW-1185">Reference proteome</keyword>
<feature type="transmembrane region" description="Helical" evidence="5">
    <location>
        <begin position="268"/>
        <end position="287"/>
    </location>
</feature>
<dbReference type="InterPro" id="IPR005829">
    <property type="entry name" value="Sugar_transporter_CS"/>
</dbReference>
<dbReference type="InterPro" id="IPR011701">
    <property type="entry name" value="MFS"/>
</dbReference>
<evidence type="ECO:0000256" key="4">
    <source>
        <dbReference type="ARBA" id="ARBA00023136"/>
    </source>
</evidence>
<dbReference type="AlphaFoldDB" id="I4CDL2"/>
<dbReference type="STRING" id="706587.Desti_5043"/>
<name>I4CDL2_DESTA</name>
<dbReference type="RefSeq" id="WP_014812756.1">
    <property type="nucleotide sequence ID" value="NC_018025.1"/>
</dbReference>
<dbReference type="EMBL" id="CP003360">
    <property type="protein sequence ID" value="AFM27653.1"/>
    <property type="molecule type" value="Genomic_DNA"/>
</dbReference>
<comment type="subcellular location">
    <subcellularLocation>
        <location evidence="1">Membrane</location>
        <topology evidence="1">Multi-pass membrane protein</topology>
    </subcellularLocation>
</comment>
<dbReference type="InterPro" id="IPR036259">
    <property type="entry name" value="MFS_trans_sf"/>
</dbReference>
<dbReference type="PANTHER" id="PTHR23531">
    <property type="entry name" value="QUINOLENE RESISTANCE PROTEIN NORA"/>
    <property type="match status" value="1"/>
</dbReference>
<dbReference type="GO" id="GO:0022857">
    <property type="term" value="F:transmembrane transporter activity"/>
    <property type="evidence" value="ECO:0007669"/>
    <property type="project" value="InterPro"/>
</dbReference>
<dbReference type="Proteomes" id="UP000006055">
    <property type="component" value="Chromosome"/>
</dbReference>
<dbReference type="eggNOG" id="COG2814">
    <property type="taxonomic scope" value="Bacteria"/>
</dbReference>
<feature type="transmembrane region" description="Helical" evidence="5">
    <location>
        <begin position="73"/>
        <end position="92"/>
    </location>
</feature>
<proteinExistence type="predicted"/>
<dbReference type="HOGENOM" id="CLU_001265_10_13_7"/>
<dbReference type="InterPro" id="IPR052714">
    <property type="entry name" value="MFS_Exporter"/>
</dbReference>
<keyword evidence="3 5" id="KW-1133">Transmembrane helix</keyword>
<dbReference type="PROSITE" id="PS00216">
    <property type="entry name" value="SUGAR_TRANSPORT_1"/>
    <property type="match status" value="1"/>
</dbReference>
<evidence type="ECO:0000313" key="7">
    <source>
        <dbReference type="EMBL" id="AFM27653.1"/>
    </source>
</evidence>
<evidence type="ECO:0000256" key="1">
    <source>
        <dbReference type="ARBA" id="ARBA00004141"/>
    </source>
</evidence>
<evidence type="ECO:0000256" key="3">
    <source>
        <dbReference type="ARBA" id="ARBA00022989"/>
    </source>
</evidence>
<dbReference type="Pfam" id="PF07690">
    <property type="entry name" value="MFS_1"/>
    <property type="match status" value="1"/>
</dbReference>
<gene>
    <name evidence="7" type="ordered locus">Desti_5043</name>
</gene>
<dbReference type="SUPFAM" id="SSF103473">
    <property type="entry name" value="MFS general substrate transporter"/>
    <property type="match status" value="1"/>
</dbReference>
<dbReference type="InterPro" id="IPR020846">
    <property type="entry name" value="MFS_dom"/>
</dbReference>
<feature type="transmembrane region" description="Helical" evidence="5">
    <location>
        <begin position="194"/>
        <end position="216"/>
    </location>
</feature>
<feature type="transmembrane region" description="Helical" evidence="5">
    <location>
        <begin position="293"/>
        <end position="312"/>
    </location>
</feature>
<dbReference type="PATRIC" id="fig|706587.4.peg.5710"/>
<feature type="domain" description="Major facilitator superfamily (MFS) profile" evidence="6">
    <location>
        <begin position="1"/>
        <end position="379"/>
    </location>
</feature>
<reference evidence="8" key="1">
    <citation type="submission" date="2012-06" db="EMBL/GenBank/DDBJ databases">
        <title>Complete sequence of chromosome of Desulfomonile tiedjei DSM 6799.</title>
        <authorList>
            <person name="Lucas S."/>
            <person name="Copeland A."/>
            <person name="Lapidus A."/>
            <person name="Glavina del Rio T."/>
            <person name="Dalin E."/>
            <person name="Tice H."/>
            <person name="Bruce D."/>
            <person name="Goodwin L."/>
            <person name="Pitluck S."/>
            <person name="Peters L."/>
            <person name="Ovchinnikova G."/>
            <person name="Zeytun A."/>
            <person name="Lu M."/>
            <person name="Kyrpides N."/>
            <person name="Mavromatis K."/>
            <person name="Ivanova N."/>
            <person name="Brettin T."/>
            <person name="Detter J.C."/>
            <person name="Han C."/>
            <person name="Larimer F."/>
            <person name="Land M."/>
            <person name="Hauser L."/>
            <person name="Markowitz V."/>
            <person name="Cheng J.-F."/>
            <person name="Hugenholtz P."/>
            <person name="Woyke T."/>
            <person name="Wu D."/>
            <person name="Spring S."/>
            <person name="Schroeder M."/>
            <person name="Brambilla E."/>
            <person name="Klenk H.-P."/>
            <person name="Eisen J.A."/>
        </authorList>
    </citation>
    <scope>NUCLEOTIDE SEQUENCE [LARGE SCALE GENOMIC DNA]</scope>
    <source>
        <strain evidence="8">ATCC 49306 / DSM 6799 / DCB-1</strain>
    </source>
</reference>
<accession>I4CDL2</accession>
<feature type="transmembrane region" description="Helical" evidence="5">
    <location>
        <begin position="12"/>
        <end position="34"/>
    </location>
</feature>
<dbReference type="PANTHER" id="PTHR23531:SF1">
    <property type="entry name" value="QUINOLENE RESISTANCE PROTEIN NORA"/>
    <property type="match status" value="1"/>
</dbReference>
<evidence type="ECO:0000256" key="2">
    <source>
        <dbReference type="ARBA" id="ARBA00022692"/>
    </source>
</evidence>
<keyword evidence="4 5" id="KW-0472">Membrane</keyword>
<feature type="transmembrane region" description="Helical" evidence="5">
    <location>
        <begin position="134"/>
        <end position="151"/>
    </location>
</feature>
<dbReference type="GO" id="GO:0016020">
    <property type="term" value="C:membrane"/>
    <property type="evidence" value="ECO:0007669"/>
    <property type="project" value="UniProtKB-SubCell"/>
</dbReference>
<feature type="transmembrane region" description="Helical" evidence="5">
    <location>
        <begin position="236"/>
        <end position="256"/>
    </location>
</feature>
<feature type="transmembrane region" description="Helical" evidence="5">
    <location>
        <begin position="46"/>
        <end position="66"/>
    </location>
</feature>
<feature type="transmembrane region" description="Helical" evidence="5">
    <location>
        <begin position="324"/>
        <end position="348"/>
    </location>
</feature>
<organism evidence="7 8">
    <name type="scientific">Desulfomonile tiedjei (strain ATCC 49306 / DSM 6799 / DCB-1)</name>
    <dbReference type="NCBI Taxonomy" id="706587"/>
    <lineage>
        <taxon>Bacteria</taxon>
        <taxon>Pseudomonadati</taxon>
        <taxon>Thermodesulfobacteriota</taxon>
        <taxon>Desulfomonilia</taxon>
        <taxon>Desulfomonilales</taxon>
        <taxon>Desulfomonilaceae</taxon>
        <taxon>Desulfomonile</taxon>
    </lineage>
</organism>
<feature type="transmembrane region" description="Helical" evidence="5">
    <location>
        <begin position="163"/>
        <end position="182"/>
    </location>
</feature>
<evidence type="ECO:0000313" key="8">
    <source>
        <dbReference type="Proteomes" id="UP000006055"/>
    </source>
</evidence>
<dbReference type="KEGG" id="dti:Desti_5043"/>
<sequence length="397" mass="42441">MANLLCNTQFLLIAATNLCLFLVVSTWSFLPIVIVELGGNSIDVGLVMGSIGVTSLAALPFIAPLIDSWGRKTFIVGGILVIGLTNALFMLFDSYSPLMIFIRLLQGAAFAACFNGCATAVVDIVPPDRRAQGIGLFGISGSLAVSVGPYLGELFLIHWGRTAYFSLLIAFGLTGFFTALLMRSTEKRTSQKKIQGFFLTALNDGHIGPMLMAAVFGSGFAAMNTFFPLLAKSLGIQAGLFFVFYGISLLSVRIFAGQLVDKVNRDRLILACLVGFGVLLVSTSQLAVRYETILLGSFFGILQGLSYPSMMARMVDRAGEHNRAVVVSLFTGSFGVGLNVSVLAWGVIADSNGLQFMFLMGGLAVFAYAFIALCAYMVSPAAESALPERAILETERD</sequence>
<dbReference type="PROSITE" id="PS50850">
    <property type="entry name" value="MFS"/>
    <property type="match status" value="1"/>
</dbReference>
<evidence type="ECO:0000259" key="6">
    <source>
        <dbReference type="PROSITE" id="PS50850"/>
    </source>
</evidence>